<evidence type="ECO:0000313" key="2">
    <source>
        <dbReference type="Proteomes" id="UP000195880"/>
    </source>
</evidence>
<dbReference type="RefSeq" id="WP_237307642.1">
    <property type="nucleotide sequence ID" value="NZ_CP021748.1"/>
</dbReference>
<dbReference type="PANTHER" id="PTHR43434:SF16">
    <property type="entry name" value="BLL8046 PROTEIN"/>
    <property type="match status" value="1"/>
</dbReference>
<dbReference type="InterPro" id="IPR023214">
    <property type="entry name" value="HAD_sf"/>
</dbReference>
<dbReference type="SFLD" id="SFLDG01135">
    <property type="entry name" value="C1.5.6:_HAD__Beta-PGM__Phospha"/>
    <property type="match status" value="1"/>
</dbReference>
<dbReference type="Gene3D" id="3.40.50.1000">
    <property type="entry name" value="HAD superfamily/HAD-like"/>
    <property type="match status" value="1"/>
</dbReference>
<reference evidence="1 2" key="1">
    <citation type="submission" date="2017-05" db="EMBL/GenBank/DDBJ databases">
        <title>Streptomyces alboflavus Genome sequencing and assembly.</title>
        <authorList>
            <person name="Wang Y."/>
            <person name="Du B."/>
            <person name="Ding Y."/>
            <person name="Liu H."/>
            <person name="Hou Q."/>
            <person name="Liu K."/>
            <person name="Wang C."/>
            <person name="Yao L."/>
        </authorList>
    </citation>
    <scope>NUCLEOTIDE SEQUENCE [LARGE SCALE GENOMIC DNA]</scope>
    <source>
        <strain evidence="1 2">MDJK44</strain>
    </source>
</reference>
<accession>A0A1Z1WPF9</accession>
<dbReference type="NCBIfam" id="TIGR01509">
    <property type="entry name" value="HAD-SF-IA-v3"/>
    <property type="match status" value="1"/>
</dbReference>
<dbReference type="Gene3D" id="1.10.150.240">
    <property type="entry name" value="Putative phosphatase, domain 2"/>
    <property type="match status" value="1"/>
</dbReference>
<dbReference type="InterPro" id="IPR006439">
    <property type="entry name" value="HAD-SF_hydro_IA"/>
</dbReference>
<protein>
    <submittedName>
        <fullName evidence="1">HAD family hydrolase</fullName>
    </submittedName>
</protein>
<dbReference type="PANTHER" id="PTHR43434">
    <property type="entry name" value="PHOSPHOGLYCOLATE PHOSPHATASE"/>
    <property type="match status" value="1"/>
</dbReference>
<dbReference type="InterPro" id="IPR050155">
    <property type="entry name" value="HAD-like_hydrolase_sf"/>
</dbReference>
<name>A0A1Z1WPF9_9ACTN</name>
<dbReference type="SUPFAM" id="SSF56784">
    <property type="entry name" value="HAD-like"/>
    <property type="match status" value="1"/>
</dbReference>
<keyword evidence="1" id="KW-0378">Hydrolase</keyword>
<dbReference type="InterPro" id="IPR023198">
    <property type="entry name" value="PGP-like_dom2"/>
</dbReference>
<dbReference type="NCBIfam" id="TIGR01549">
    <property type="entry name" value="HAD-SF-IA-v1"/>
    <property type="match status" value="1"/>
</dbReference>
<proteinExistence type="predicted"/>
<organism evidence="1 2">
    <name type="scientific">Streptomyces alboflavus</name>
    <dbReference type="NCBI Taxonomy" id="67267"/>
    <lineage>
        <taxon>Bacteria</taxon>
        <taxon>Bacillati</taxon>
        <taxon>Actinomycetota</taxon>
        <taxon>Actinomycetes</taxon>
        <taxon>Kitasatosporales</taxon>
        <taxon>Streptomycetaceae</taxon>
        <taxon>Streptomyces</taxon>
    </lineage>
</organism>
<dbReference type="Pfam" id="PF00702">
    <property type="entry name" value="Hydrolase"/>
    <property type="match status" value="1"/>
</dbReference>
<dbReference type="InterPro" id="IPR036412">
    <property type="entry name" value="HAD-like_sf"/>
</dbReference>
<dbReference type="EMBL" id="CP021748">
    <property type="protein sequence ID" value="ARX88317.1"/>
    <property type="molecule type" value="Genomic_DNA"/>
</dbReference>
<dbReference type="Proteomes" id="UP000195880">
    <property type="component" value="Chromosome"/>
</dbReference>
<dbReference type="KEGG" id="salf:SMD44_07804"/>
<dbReference type="SFLD" id="SFLDG01129">
    <property type="entry name" value="C1.5:_HAD__Beta-PGM__Phosphata"/>
    <property type="match status" value="1"/>
</dbReference>
<dbReference type="GO" id="GO:0008967">
    <property type="term" value="F:phosphoglycolate phosphatase activity"/>
    <property type="evidence" value="ECO:0007669"/>
    <property type="project" value="TreeGrafter"/>
</dbReference>
<dbReference type="AlphaFoldDB" id="A0A1Z1WPF9"/>
<sequence>MSRHAAVFDVDGTLVDTNHLHAVCWWEALRQAGHRVSMTSVHGAIGLGSADLLEHLLGQDRDRDEDSAISAGHKALYGTWHERLTPFDGARDLLRRLHADGWPVVLATSASGPELTALRAAIDADEAISETASADDVDTGKPAPDPVQHALELVGAQAQGSVFVGDSVWDMRAGRRAGVLPVAVLSGGVCRAELEEAGAREVYTDTADLLRSLDGSAFGRR</sequence>
<dbReference type="SFLD" id="SFLDS00003">
    <property type="entry name" value="Haloacid_Dehalogenase"/>
    <property type="match status" value="1"/>
</dbReference>
<gene>
    <name evidence="1" type="ORF">SMD44_07804</name>
</gene>
<evidence type="ECO:0000313" key="1">
    <source>
        <dbReference type="EMBL" id="ARX88317.1"/>
    </source>
</evidence>
<dbReference type="GO" id="GO:0005829">
    <property type="term" value="C:cytosol"/>
    <property type="evidence" value="ECO:0007669"/>
    <property type="project" value="TreeGrafter"/>
</dbReference>
<dbReference type="GO" id="GO:0006281">
    <property type="term" value="P:DNA repair"/>
    <property type="evidence" value="ECO:0007669"/>
    <property type="project" value="TreeGrafter"/>
</dbReference>
<keyword evidence="2" id="KW-1185">Reference proteome</keyword>